<reference evidence="1" key="2">
    <citation type="submission" date="2021-09" db="EMBL/GenBank/DDBJ databases">
        <authorList>
            <person name="Gilroy R."/>
        </authorList>
    </citation>
    <scope>NUCLEOTIDE SEQUENCE</scope>
    <source>
        <strain evidence="1">1277</strain>
    </source>
</reference>
<organism evidence="1 2">
    <name type="scientific">Romboutsia timonensis</name>
    <dbReference type="NCBI Taxonomy" id="1776391"/>
    <lineage>
        <taxon>Bacteria</taxon>
        <taxon>Bacillati</taxon>
        <taxon>Bacillota</taxon>
        <taxon>Clostridia</taxon>
        <taxon>Peptostreptococcales</taxon>
        <taxon>Peptostreptococcaceae</taxon>
        <taxon>Romboutsia</taxon>
    </lineage>
</organism>
<dbReference type="AlphaFoldDB" id="A0A921N0E4"/>
<proteinExistence type="predicted"/>
<evidence type="ECO:0000313" key="2">
    <source>
        <dbReference type="Proteomes" id="UP000776700"/>
    </source>
</evidence>
<reference evidence="1" key="1">
    <citation type="journal article" date="2021" name="PeerJ">
        <title>Extensive microbial diversity within the chicken gut microbiome revealed by metagenomics and culture.</title>
        <authorList>
            <person name="Gilroy R."/>
            <person name="Ravi A."/>
            <person name="Getino M."/>
            <person name="Pursley I."/>
            <person name="Horton D.L."/>
            <person name="Alikhan N.F."/>
            <person name="Baker D."/>
            <person name="Gharbi K."/>
            <person name="Hall N."/>
            <person name="Watson M."/>
            <person name="Adriaenssens E.M."/>
            <person name="Foster-Nyarko E."/>
            <person name="Jarju S."/>
            <person name="Secka A."/>
            <person name="Antonio M."/>
            <person name="Oren A."/>
            <person name="Chaudhuri R.R."/>
            <person name="La Ragione R."/>
            <person name="Hildebrand F."/>
            <person name="Pallen M.J."/>
        </authorList>
    </citation>
    <scope>NUCLEOTIDE SEQUENCE</scope>
    <source>
        <strain evidence="1">1277</strain>
    </source>
</reference>
<dbReference type="Gene3D" id="1.20.1270.210">
    <property type="match status" value="1"/>
</dbReference>
<dbReference type="Proteomes" id="UP000776700">
    <property type="component" value="Unassembled WGS sequence"/>
</dbReference>
<gene>
    <name evidence="1" type="ORF">K8V90_02980</name>
</gene>
<accession>A0A921N0E4</accession>
<dbReference type="EMBL" id="DYUB01000100">
    <property type="protein sequence ID" value="HJG96049.1"/>
    <property type="molecule type" value="Genomic_DNA"/>
</dbReference>
<dbReference type="InterPro" id="IPR006944">
    <property type="entry name" value="Phage/GTA_portal"/>
</dbReference>
<name>A0A921N0E4_9FIRM</name>
<dbReference type="Pfam" id="PF04860">
    <property type="entry name" value="Phage_portal"/>
    <property type="match status" value="1"/>
</dbReference>
<comment type="caution">
    <text evidence="1">The sequence shown here is derived from an EMBL/GenBank/DDBJ whole genome shotgun (WGS) entry which is preliminary data.</text>
</comment>
<dbReference type="Gene3D" id="3.30.1120.70">
    <property type="match status" value="1"/>
</dbReference>
<evidence type="ECO:0000313" key="1">
    <source>
        <dbReference type="EMBL" id="HJG96049.1"/>
    </source>
</evidence>
<dbReference type="NCBIfam" id="TIGR01537">
    <property type="entry name" value="portal_HK97"/>
    <property type="match status" value="1"/>
</dbReference>
<dbReference type="InterPro" id="IPR006427">
    <property type="entry name" value="Portal_HK97"/>
</dbReference>
<protein>
    <submittedName>
        <fullName evidence="1">Phage portal protein</fullName>
    </submittedName>
</protein>
<dbReference type="Gene3D" id="3.40.140.120">
    <property type="match status" value="1"/>
</dbReference>
<sequence>MGLFTKTKQVDENTYEIDLTNDTVASSDSVKFSNINEGAAKKIVALQSGIDLIGNSISTLPVYLYKRDKDGERVKVEDKRNYLLNASPTDTTVAMNLKYNIVKNLILKGNSYIYIKRDRLGSILSLEYINNSTMSIDKVIYTDGTFGYQYKFTNAKGDNIVAKNHEVINIIKDNVDAGSPFGKGVLESGQELINIAKAESKFTYSSLEGVNIKGYLASANKVSEIAKKHLKESWRKFYTGSDKNATPLLEEGLEFRQLNLKPVDVELLQNKEFTIKQIALLLNIPFSYLVDSASSYNNSQEESLRFLKQTLNPYIRLIEENLNKYLLTEIEKKEGYFFEFNTTELLKASVKEQIEYLDKAVKGGLMTISEARRKLNLPYVDGTDILLIPVNMAYIQEGNINVISTSNIDNKTKEGGE</sequence>